<dbReference type="InterPro" id="IPR036663">
    <property type="entry name" value="Fumarylacetoacetase_C_sf"/>
</dbReference>
<proteinExistence type="predicted"/>
<feature type="domain" description="Rv2993c-like N-terminal" evidence="3">
    <location>
        <begin position="4"/>
        <end position="51"/>
    </location>
</feature>
<evidence type="ECO:0000259" key="2">
    <source>
        <dbReference type="Pfam" id="PF01557"/>
    </source>
</evidence>
<dbReference type="EMBL" id="CP098251">
    <property type="protein sequence ID" value="WAV91429.1"/>
    <property type="molecule type" value="Genomic_DNA"/>
</dbReference>
<organism evidence="4">
    <name type="scientific">Oxalobacter aliiformigenes</name>
    <dbReference type="NCBI Taxonomy" id="2946593"/>
    <lineage>
        <taxon>Bacteria</taxon>
        <taxon>Pseudomonadati</taxon>
        <taxon>Pseudomonadota</taxon>
        <taxon>Betaproteobacteria</taxon>
        <taxon>Burkholderiales</taxon>
        <taxon>Oxalobacteraceae</taxon>
        <taxon>Oxalobacter</taxon>
    </lineage>
</organism>
<dbReference type="Gene3D" id="2.30.30.370">
    <property type="entry name" value="FAH"/>
    <property type="match status" value="1"/>
</dbReference>
<gene>
    <name evidence="4" type="ORF">NB646_01290</name>
</gene>
<dbReference type="GO" id="GO:0018773">
    <property type="term" value="F:acetylpyruvate hydrolase activity"/>
    <property type="evidence" value="ECO:0007669"/>
    <property type="project" value="TreeGrafter"/>
</dbReference>
<evidence type="ECO:0000313" key="4">
    <source>
        <dbReference type="EMBL" id="WAV91429.1"/>
    </source>
</evidence>
<keyword evidence="4" id="KW-0378">Hydrolase</keyword>
<dbReference type="Gene3D" id="3.90.850.10">
    <property type="entry name" value="Fumarylacetoacetase-like, C-terminal domain"/>
    <property type="match status" value="1"/>
</dbReference>
<protein>
    <submittedName>
        <fullName evidence="4">Fumarylacetoacetate hydrolase family protein</fullName>
    </submittedName>
</protein>
<dbReference type="Pfam" id="PF01557">
    <property type="entry name" value="FAA_hydrolase"/>
    <property type="match status" value="1"/>
</dbReference>
<reference evidence="4" key="1">
    <citation type="journal article" date="2022" name="Front. Microbiol.">
        <title>New perspectives on an old grouping: The genomic and phenotypic variability of Oxalobacter formigenes and the implications for calcium oxalate stone prevention.</title>
        <authorList>
            <person name="Chmiel J.A."/>
            <person name="Carr C."/>
            <person name="Stuivenberg G.A."/>
            <person name="Venema R."/>
            <person name="Chanyi R.M."/>
            <person name="Al K.F."/>
            <person name="Giguere D."/>
            <person name="Say H."/>
            <person name="Akouris P.P."/>
            <person name="Dominguez Romero S.A."/>
            <person name="Kwong A."/>
            <person name="Tai V."/>
            <person name="Koval S.F."/>
            <person name="Razvi H."/>
            <person name="Bjazevic J."/>
            <person name="Burton J.P."/>
        </authorList>
    </citation>
    <scope>NUCLEOTIDE SEQUENCE</scope>
    <source>
        <strain evidence="4">OxK</strain>
    </source>
</reference>
<dbReference type="AlphaFoldDB" id="A0A9E9LEX5"/>
<dbReference type="InterPro" id="IPR018833">
    <property type="entry name" value="Rv2993c-like_N"/>
</dbReference>
<name>A0A9E9LEX5_9BURK</name>
<feature type="domain" description="Fumarylacetoacetase-like C-terminal" evidence="2">
    <location>
        <begin position="62"/>
        <end position="254"/>
    </location>
</feature>
<evidence type="ECO:0000256" key="1">
    <source>
        <dbReference type="ARBA" id="ARBA00022723"/>
    </source>
</evidence>
<evidence type="ECO:0000259" key="3">
    <source>
        <dbReference type="Pfam" id="PF10370"/>
    </source>
</evidence>
<dbReference type="Proteomes" id="UP001164819">
    <property type="component" value="Chromosome"/>
</dbReference>
<dbReference type="InterPro" id="IPR011234">
    <property type="entry name" value="Fumarylacetoacetase-like_C"/>
</dbReference>
<keyword evidence="1" id="KW-0479">Metal-binding</keyword>
<dbReference type="SUPFAM" id="SSF56529">
    <property type="entry name" value="FAH"/>
    <property type="match status" value="1"/>
</dbReference>
<dbReference type="RefSeq" id="WP_269316053.1">
    <property type="nucleotide sequence ID" value="NZ_CP098251.1"/>
</dbReference>
<dbReference type="Pfam" id="PF10370">
    <property type="entry name" value="Rv2993c-like_N"/>
    <property type="match status" value="1"/>
</dbReference>
<accession>A0A9E9LEX5</accession>
<dbReference type="GO" id="GO:0046872">
    <property type="term" value="F:metal ion binding"/>
    <property type="evidence" value="ECO:0007669"/>
    <property type="project" value="UniProtKB-KW"/>
</dbReference>
<dbReference type="PANTHER" id="PTHR11820">
    <property type="entry name" value="ACYLPYRUVASE"/>
    <property type="match status" value="1"/>
</dbReference>
<sequence>MKTWVRFQQGDAVKFGTLEGDTISVYNGNMFDNPQPTGESVKLADVKLLTPCSPSKMILLWNNFFALSNKLGVAIPEEPLYLLKPSTSYIANGDIVKKPNSYDGKVVYEGELGIVIGKRCKEVSEAEAPDYIFGYTCSNDVTAGQLIQKDPTFAQWTRAKGFDTFGSFGPGIVSGIDDPNKLVIKTILNGQERQNYPVSDMIFPPFKLVSMISHDMTLEPGDIISCGTSVGVGSMKPGSTVEVVIDGVGHLINKYEA</sequence>
<dbReference type="PANTHER" id="PTHR11820:SF7">
    <property type="entry name" value="ACYLPYRUVASE FAHD1, MITOCHONDRIAL"/>
    <property type="match status" value="1"/>
</dbReference>